<accession>A0ABR3SIK6</accession>
<evidence type="ECO:0000313" key="1">
    <source>
        <dbReference type="EMBL" id="KAL1621949.1"/>
    </source>
</evidence>
<dbReference type="EMBL" id="JAJVDC020000143">
    <property type="protein sequence ID" value="KAL1621949.1"/>
    <property type="molecule type" value="Genomic_DNA"/>
</dbReference>
<evidence type="ECO:0000313" key="2">
    <source>
        <dbReference type="Proteomes" id="UP001521116"/>
    </source>
</evidence>
<dbReference type="Gene3D" id="3.10.310.10">
    <property type="entry name" value="Diaminopimelate Epimerase, Chain A, domain 1"/>
    <property type="match status" value="2"/>
</dbReference>
<evidence type="ECO:0008006" key="3">
    <source>
        <dbReference type="Google" id="ProtNLM"/>
    </source>
</evidence>
<gene>
    <name evidence="1" type="ORF">SLS56_008960</name>
</gene>
<dbReference type="PANTHER" id="PTHR13774">
    <property type="entry name" value="PHENAZINE BIOSYNTHESIS PROTEIN"/>
    <property type="match status" value="1"/>
</dbReference>
<proteinExistence type="predicted"/>
<dbReference type="Pfam" id="PF02567">
    <property type="entry name" value="PhzC-PhzF"/>
    <property type="match status" value="2"/>
</dbReference>
<dbReference type="Proteomes" id="UP001521116">
    <property type="component" value="Unassembled WGS sequence"/>
</dbReference>
<sequence>MKLSFTTLDVFTTTPFSGNALAIVCVPATHRATLTEDQKQKIATEFNLSETVFLHEVGPSDTVADYDIFTARSRVSFAGRVTSLRTLAGLIPLHASAAATASVNLPHDLREHSARLPHPLPSASTNPSGSDSVPLVSIVKGMAFNLVPLSTLPALASVSAGLVPAADVFACHHLDAGSGWDVGLTGTFYYVDLGADPECAGRRLLRTRSIGSREDPGTGSASGALCSYLALQEGPEKGRGPFEFHLVQGVEMGRRCDIFVKVVRKEDGEGVEEVVLSGNAVEVMEGFVNVE</sequence>
<dbReference type="PIRSF" id="PIRSF016184">
    <property type="entry name" value="PhzC_PhzF"/>
    <property type="match status" value="1"/>
</dbReference>
<keyword evidence="2" id="KW-1185">Reference proteome</keyword>
<reference evidence="1 2" key="1">
    <citation type="submission" date="2024-02" db="EMBL/GenBank/DDBJ databases">
        <title>De novo assembly and annotation of 12 fungi associated with fruit tree decline syndrome in Ontario, Canada.</title>
        <authorList>
            <person name="Sulman M."/>
            <person name="Ellouze W."/>
            <person name="Ilyukhin E."/>
        </authorList>
    </citation>
    <scope>NUCLEOTIDE SEQUENCE [LARGE SCALE GENOMIC DNA]</scope>
    <source>
        <strain evidence="1 2">M1-105</strain>
    </source>
</reference>
<dbReference type="PANTHER" id="PTHR13774:SF32">
    <property type="entry name" value="ANTISENSE-ENHANCING SEQUENCE 1"/>
    <property type="match status" value="1"/>
</dbReference>
<protein>
    <recommendedName>
        <fullName evidence="3">Phenazine biosynthesis-like protein</fullName>
    </recommendedName>
</protein>
<organism evidence="1 2">
    <name type="scientific">Neofusicoccum ribis</name>
    <dbReference type="NCBI Taxonomy" id="45134"/>
    <lineage>
        <taxon>Eukaryota</taxon>
        <taxon>Fungi</taxon>
        <taxon>Dikarya</taxon>
        <taxon>Ascomycota</taxon>
        <taxon>Pezizomycotina</taxon>
        <taxon>Dothideomycetes</taxon>
        <taxon>Dothideomycetes incertae sedis</taxon>
        <taxon>Botryosphaeriales</taxon>
        <taxon>Botryosphaeriaceae</taxon>
        <taxon>Neofusicoccum</taxon>
    </lineage>
</organism>
<dbReference type="InterPro" id="IPR003719">
    <property type="entry name" value="Phenazine_PhzF-like"/>
</dbReference>
<comment type="caution">
    <text evidence="1">The sequence shown here is derived from an EMBL/GenBank/DDBJ whole genome shotgun (WGS) entry which is preliminary data.</text>
</comment>
<dbReference type="SUPFAM" id="SSF54506">
    <property type="entry name" value="Diaminopimelate epimerase-like"/>
    <property type="match status" value="1"/>
</dbReference>
<name>A0ABR3SIK6_9PEZI</name>